<dbReference type="Gene3D" id="1.10.1620.20">
    <property type="entry name" value="ATP synthase, F1 complex, epsilon subunit superfamily, mitochondrial"/>
    <property type="match status" value="1"/>
</dbReference>
<dbReference type="PANTHER" id="PTHR21373">
    <property type="entry name" value="GLUCOSE REPRESSIBLE PROTEIN MAK10"/>
    <property type="match status" value="1"/>
</dbReference>
<gene>
    <name evidence="3" type="primary">MAK10</name>
    <name evidence="3" type="ORF">OHC33_007933</name>
</gene>
<dbReference type="InterPro" id="IPR036742">
    <property type="entry name" value="ATP_synth_F1_esu_sf_mt"/>
</dbReference>
<reference evidence="3 4" key="1">
    <citation type="submission" date="2022-12" db="EMBL/GenBank/DDBJ databases">
        <title>Genomic features and morphological characterization of a novel Knufia sp. strain isolated from spacecraft assembly facility.</title>
        <authorList>
            <person name="Teixeira M."/>
            <person name="Chander A.M."/>
            <person name="Stajich J.E."/>
            <person name="Venkateswaran K."/>
        </authorList>
    </citation>
    <scope>NUCLEOTIDE SEQUENCE [LARGE SCALE GENOMIC DNA]</scope>
    <source>
        <strain evidence="3 4">FJI-L2-BK-P2</strain>
    </source>
</reference>
<proteinExistence type="inferred from homology"/>
<dbReference type="AlphaFoldDB" id="A0AAN8EJV6"/>
<dbReference type="Pfam" id="PF25789">
    <property type="entry name" value="TPR_NAA35"/>
    <property type="match status" value="1"/>
</dbReference>
<dbReference type="InterPro" id="IPR006721">
    <property type="entry name" value="ATP_synth_F1_esu_mt"/>
</dbReference>
<evidence type="ECO:0000313" key="4">
    <source>
        <dbReference type="Proteomes" id="UP001316803"/>
    </source>
</evidence>
<sequence>MAFAWKAAGITYNRYLAIAARVVRRSLKEGPRLQAERRGEMDLRFAKWQIGDRKMDSGALEPGETLDEDFDIEEDFLPEELIWLMDEMLNREEEDFTTQLFNRELLHRFSAESISDIATEAIEALEESDLDLNQQSAISARLNFRNDVLETLMQHSIGQTPPSSLFSFIHDSLKETQNTHHLGVVVPGAFSTKLQRRLASTVPPRPMVTVSMDEAWNFWHQMLDDCKNVFSVQQATHGQDLITAYQIFAYSSPQPSTYPRALLQLFLNFEGRVANRNEPVYFLEEDLQSLTLPASQLLTISDNACGRLHNGNQQVADCMRRFVDQFEQTFINVYRALCLNSCRIRRTFCHALVEWDVLQGQVEELDSTIQEALHERPTQYLPGSPPTYAFSLSSWVYHHKLNLLRLTIQMGFDQMIYAPHEMAGMYWYLSTVCDIHLSHLERISHFVTVKDTEMKRSSMNAGSKSKAAGECKAALDRLYRQYAWVKATQLLAGTLHGIFVVLQRHGVFVRQGPLYSSDLLRYEIRMKPFHPLSIPLPPTAEDFATQTDVPDLTTEKLLDQATTMAASAKKAWEEVSRTSWNVFPKGEEALVLDEKWNADVKSCLKAAIAAGLSVLTLKKANNNEEWRARARKEARLPGLEEKGRWHPWWIVPQLPAV</sequence>
<evidence type="ECO:0000256" key="1">
    <source>
        <dbReference type="ARBA" id="ARBA00009502"/>
    </source>
</evidence>
<dbReference type="Proteomes" id="UP001316803">
    <property type="component" value="Unassembled WGS sequence"/>
</dbReference>
<protein>
    <submittedName>
        <fullName evidence="3">N-alpha-acetyltransferase, non-catalitic subunit</fullName>
    </submittedName>
</protein>
<dbReference type="CDD" id="cd12153">
    <property type="entry name" value="F1-ATPase_epsilon"/>
    <property type="match status" value="1"/>
</dbReference>
<name>A0AAN8EJV6_9EURO</name>
<dbReference type="Pfam" id="PF04627">
    <property type="entry name" value="ATP-synt_Eps"/>
    <property type="match status" value="1"/>
</dbReference>
<keyword evidence="4" id="KW-1185">Reference proteome</keyword>
<dbReference type="PANTHER" id="PTHR21373:SF0">
    <property type="entry name" value="N-ALPHA-ACETYLTRANSFERASE 35, NATC AUXILIARY SUBUNIT"/>
    <property type="match status" value="1"/>
</dbReference>
<dbReference type="SUPFAM" id="SSF48690">
    <property type="entry name" value="Epsilon subunit of mitochondrial F1F0-ATP synthase"/>
    <property type="match status" value="1"/>
</dbReference>
<comment type="caution">
    <text evidence="3">The sequence shown here is derived from an EMBL/GenBank/DDBJ whole genome shotgun (WGS) entry which is preliminary data.</text>
</comment>
<dbReference type="EMBL" id="JAKLMC020000022">
    <property type="protein sequence ID" value="KAK5951180.1"/>
    <property type="molecule type" value="Genomic_DNA"/>
</dbReference>
<feature type="domain" description="NAA35-like TPR repeats" evidence="2">
    <location>
        <begin position="247"/>
        <end position="613"/>
    </location>
</feature>
<dbReference type="InterPro" id="IPR007244">
    <property type="entry name" value="Naa35_N"/>
</dbReference>
<dbReference type="InterPro" id="IPR057982">
    <property type="entry name" value="TPR_NAA35"/>
</dbReference>
<dbReference type="GO" id="GO:0005743">
    <property type="term" value="C:mitochondrial inner membrane"/>
    <property type="evidence" value="ECO:0007669"/>
    <property type="project" value="InterPro"/>
</dbReference>
<evidence type="ECO:0000313" key="3">
    <source>
        <dbReference type="EMBL" id="KAK5951180.1"/>
    </source>
</evidence>
<dbReference type="GO" id="GO:0046933">
    <property type="term" value="F:proton-transporting ATP synthase activity, rotational mechanism"/>
    <property type="evidence" value="ECO:0007669"/>
    <property type="project" value="InterPro"/>
</dbReference>
<evidence type="ECO:0000259" key="2">
    <source>
        <dbReference type="Pfam" id="PF25789"/>
    </source>
</evidence>
<comment type="similarity">
    <text evidence="1">Belongs to the eukaryotic ATPase epsilon family.</text>
</comment>
<organism evidence="3 4">
    <name type="scientific">Knufia fluminis</name>
    <dbReference type="NCBI Taxonomy" id="191047"/>
    <lineage>
        <taxon>Eukaryota</taxon>
        <taxon>Fungi</taxon>
        <taxon>Dikarya</taxon>
        <taxon>Ascomycota</taxon>
        <taxon>Pezizomycotina</taxon>
        <taxon>Eurotiomycetes</taxon>
        <taxon>Chaetothyriomycetidae</taxon>
        <taxon>Chaetothyriales</taxon>
        <taxon>Trichomeriaceae</taxon>
        <taxon>Knufia</taxon>
    </lineage>
</organism>
<accession>A0AAN8EJV6</accession>
<dbReference type="GO" id="GO:0031417">
    <property type="term" value="C:NatC complex"/>
    <property type="evidence" value="ECO:0007669"/>
    <property type="project" value="InterPro"/>
</dbReference>
<dbReference type="GO" id="GO:0045259">
    <property type="term" value="C:proton-transporting ATP synthase complex"/>
    <property type="evidence" value="ECO:0007669"/>
    <property type="project" value="InterPro"/>
</dbReference>